<proteinExistence type="predicted"/>
<dbReference type="STRING" id="1095630.A0A2J6TJU7"/>
<dbReference type="RefSeq" id="XP_024740197.1">
    <property type="nucleotide sequence ID" value="XM_024871968.1"/>
</dbReference>
<name>A0A2J6TJU7_9HELO</name>
<dbReference type="EMBL" id="KZ613782">
    <property type="protein sequence ID" value="PMD63293.1"/>
    <property type="molecule type" value="Genomic_DNA"/>
</dbReference>
<protein>
    <submittedName>
        <fullName evidence="2">Uncharacterized protein</fullName>
    </submittedName>
</protein>
<dbReference type="InParanoid" id="A0A2J6TJU7"/>
<keyword evidence="3" id="KW-1185">Reference proteome</keyword>
<reference evidence="2 3" key="1">
    <citation type="submission" date="2016-04" db="EMBL/GenBank/DDBJ databases">
        <title>A degradative enzymes factory behind the ericoid mycorrhizal symbiosis.</title>
        <authorList>
            <consortium name="DOE Joint Genome Institute"/>
            <person name="Martino E."/>
            <person name="Morin E."/>
            <person name="Grelet G."/>
            <person name="Kuo A."/>
            <person name="Kohler A."/>
            <person name="Daghino S."/>
            <person name="Barry K."/>
            <person name="Choi C."/>
            <person name="Cichocki N."/>
            <person name="Clum A."/>
            <person name="Copeland A."/>
            <person name="Hainaut M."/>
            <person name="Haridas S."/>
            <person name="Labutti K."/>
            <person name="Lindquist E."/>
            <person name="Lipzen A."/>
            <person name="Khouja H.-R."/>
            <person name="Murat C."/>
            <person name="Ohm R."/>
            <person name="Olson A."/>
            <person name="Spatafora J."/>
            <person name="Veneault-Fourrey C."/>
            <person name="Henrissat B."/>
            <person name="Grigoriev I."/>
            <person name="Martin F."/>
            <person name="Perotto S."/>
        </authorList>
    </citation>
    <scope>NUCLEOTIDE SEQUENCE [LARGE SCALE GENOMIC DNA]</scope>
    <source>
        <strain evidence="2 3">E</strain>
    </source>
</reference>
<gene>
    <name evidence="2" type="ORF">K444DRAFT_331502</name>
</gene>
<evidence type="ECO:0000313" key="2">
    <source>
        <dbReference type="EMBL" id="PMD63293.1"/>
    </source>
</evidence>
<evidence type="ECO:0000313" key="3">
    <source>
        <dbReference type="Proteomes" id="UP000235371"/>
    </source>
</evidence>
<evidence type="ECO:0000256" key="1">
    <source>
        <dbReference type="SAM" id="MobiDB-lite"/>
    </source>
</evidence>
<sequence>MDIHQESSRPSWQNGPIQNTKVIEDPISLFRQFVSAVSSDTLKDIRPRSEFSTFVRDLCVKAPSVAQYLVQEILNHSRDDSQPEVQGSKEFETSTTTKQSSKRRKQSDRSYRPPKSSRTQPEIPRDRAKDSNEASSINSQVGDDTSVSKNYSCYSYYS</sequence>
<organism evidence="2 3">
    <name type="scientific">Hyaloscypha bicolor E</name>
    <dbReference type="NCBI Taxonomy" id="1095630"/>
    <lineage>
        <taxon>Eukaryota</taxon>
        <taxon>Fungi</taxon>
        <taxon>Dikarya</taxon>
        <taxon>Ascomycota</taxon>
        <taxon>Pezizomycotina</taxon>
        <taxon>Leotiomycetes</taxon>
        <taxon>Helotiales</taxon>
        <taxon>Hyaloscyphaceae</taxon>
        <taxon>Hyaloscypha</taxon>
        <taxon>Hyaloscypha bicolor</taxon>
    </lineage>
</organism>
<feature type="compositionally biased region" description="Polar residues" evidence="1">
    <location>
        <begin position="133"/>
        <end position="149"/>
    </location>
</feature>
<dbReference type="GeneID" id="36580050"/>
<feature type="compositionally biased region" description="Basic and acidic residues" evidence="1">
    <location>
        <begin position="76"/>
        <end position="92"/>
    </location>
</feature>
<accession>A0A2J6TJU7</accession>
<feature type="compositionally biased region" description="Basic and acidic residues" evidence="1">
    <location>
        <begin position="123"/>
        <end position="132"/>
    </location>
</feature>
<dbReference type="AlphaFoldDB" id="A0A2J6TJU7"/>
<dbReference type="OrthoDB" id="3554402at2759"/>
<feature type="region of interest" description="Disordered" evidence="1">
    <location>
        <begin position="76"/>
        <end position="149"/>
    </location>
</feature>
<dbReference type="Proteomes" id="UP000235371">
    <property type="component" value="Unassembled WGS sequence"/>
</dbReference>